<protein>
    <recommendedName>
        <fullName evidence="6">TATA element modulatory factor 1 TATA binding domain-containing protein</fullName>
    </recommendedName>
</protein>
<dbReference type="Pfam" id="PF12325">
    <property type="entry name" value="TMF_TATA_bd"/>
    <property type="match status" value="1"/>
</dbReference>
<evidence type="ECO:0000259" key="6">
    <source>
        <dbReference type="Pfam" id="PF12325"/>
    </source>
</evidence>
<gene>
    <name evidence="7" type="ORF">LTR62_002029</name>
</gene>
<sequence length="880" mass="97322">MASKQPPAAKKGGWGSLLSGAVANLESRLDTILAEDSEASARQRANEAALKEAKAAPTTQARTNSGSLAALPARSAAGSRDASRTRVNDRLAERLAKATATKKLAGDGAGDVDGPSRVASPVNGGESARTSADSTRPAIAMKSVPEVLEKAVAADGTGQDTEYIPNGDVEPVAAEDTLLTSRLPLNPSKVSMDSSRPSIEISQNATSARPSIELLDNYSPPEKDATELETEIAQMREDHAAAETQRQEEMYAYMEKIDALQAKLQYLAKETVAAAKAANAENVAGSKDALVAEKDERIALLMEEGEKLSKTELRQLQTIKKLRAKASEQDQVSAELRSKIDKHEKTEAELKQKLRRTEVAERQAIEKARQVAVIEKQIDELRVDRENASEAIRSMTIQLKEAKAQAERAEREINSKAAEADRARIAALENDLEDAQIEKNLAEDRAGNELKSVRAELLRQKERFDARDTELRNEVANLESRLEATRAVAEEATSDAGNPESNVKLLRQVETLQSQYSLAKANWETIESTLNARVTGLEKERDEASRRETEIRKKARDAALAKRSVEDQVEKLQEQARDVEQALQGRREEVQRLQKRLEDSDRALTAAKADAERQRKVWDVELSQRLEEEKAKWQRASSIPSTMATSNRKASATELSSLHSTTSLKRQINRVTSHNLADLRNLTEVQRPIPLRNTAIPGTPVSPARPELLHRSSNGSPSISRQESTISLDIPSMPPTPSVEVDQDFDTDSQTSGPQRTIQDLVSTSTAAGPSVQVVERMSALVRRLETEKATFKDEIARLGRQRDEARDEVVELMREVDGKRKEEGDVVKLGKEMEAVRERYEASLEMLGEREEEVEELRGDLGEMKRMYRELVERKMPVV</sequence>
<reference evidence="7" key="1">
    <citation type="submission" date="2023-08" db="EMBL/GenBank/DDBJ databases">
        <title>Black Yeasts Isolated from many extreme environments.</title>
        <authorList>
            <person name="Coleine C."/>
            <person name="Stajich J.E."/>
            <person name="Selbmann L."/>
        </authorList>
    </citation>
    <scope>NUCLEOTIDE SEQUENCE</scope>
    <source>
        <strain evidence="7">CCFEE 5401</strain>
    </source>
</reference>
<feature type="domain" description="TATA element modulatory factor 1 TATA binding" evidence="6">
    <location>
        <begin position="765"/>
        <end position="875"/>
    </location>
</feature>
<dbReference type="AlphaFoldDB" id="A0AAN7YSC4"/>
<feature type="compositionally biased region" description="Polar residues" evidence="5">
    <location>
        <begin position="635"/>
        <end position="650"/>
    </location>
</feature>
<dbReference type="EMBL" id="JAVRRL010000015">
    <property type="protein sequence ID" value="KAK5114872.1"/>
    <property type="molecule type" value="Genomic_DNA"/>
</dbReference>
<feature type="compositionally biased region" description="Basic and acidic residues" evidence="5">
    <location>
        <begin position="81"/>
        <end position="96"/>
    </location>
</feature>
<dbReference type="GO" id="GO:0005794">
    <property type="term" value="C:Golgi apparatus"/>
    <property type="evidence" value="ECO:0007669"/>
    <property type="project" value="UniProtKB-SubCell"/>
</dbReference>
<keyword evidence="2" id="KW-0333">Golgi apparatus</keyword>
<evidence type="ECO:0000256" key="2">
    <source>
        <dbReference type="ARBA" id="ARBA00023034"/>
    </source>
</evidence>
<evidence type="ECO:0000256" key="3">
    <source>
        <dbReference type="ARBA" id="ARBA00023054"/>
    </source>
</evidence>
<feature type="coiled-coil region" evidence="4">
    <location>
        <begin position="333"/>
        <end position="610"/>
    </location>
</feature>
<organism evidence="7 8">
    <name type="scientific">Meristemomyces frigidus</name>
    <dbReference type="NCBI Taxonomy" id="1508187"/>
    <lineage>
        <taxon>Eukaryota</taxon>
        <taxon>Fungi</taxon>
        <taxon>Dikarya</taxon>
        <taxon>Ascomycota</taxon>
        <taxon>Pezizomycotina</taxon>
        <taxon>Dothideomycetes</taxon>
        <taxon>Dothideomycetidae</taxon>
        <taxon>Mycosphaerellales</taxon>
        <taxon>Teratosphaeriaceae</taxon>
        <taxon>Meristemomyces</taxon>
    </lineage>
</organism>
<dbReference type="PANTHER" id="PTHR46515:SF1">
    <property type="entry name" value="TATA ELEMENT MODULATORY FACTOR"/>
    <property type="match status" value="1"/>
</dbReference>
<feature type="region of interest" description="Disordered" evidence="5">
    <location>
        <begin position="629"/>
        <end position="665"/>
    </location>
</feature>
<keyword evidence="3 4" id="KW-0175">Coiled coil</keyword>
<feature type="region of interest" description="Disordered" evidence="5">
    <location>
        <begin position="690"/>
        <end position="758"/>
    </location>
</feature>
<comment type="subcellular location">
    <subcellularLocation>
        <location evidence="1">Golgi apparatus</location>
    </subcellularLocation>
</comment>
<dbReference type="GO" id="GO:0005783">
    <property type="term" value="C:endoplasmic reticulum"/>
    <property type="evidence" value="ECO:0007669"/>
    <property type="project" value="TreeGrafter"/>
</dbReference>
<evidence type="ECO:0000256" key="1">
    <source>
        <dbReference type="ARBA" id="ARBA00004555"/>
    </source>
</evidence>
<feature type="coiled-coil region" evidence="4">
    <location>
        <begin position="775"/>
        <end position="875"/>
    </location>
</feature>
<evidence type="ECO:0000256" key="4">
    <source>
        <dbReference type="SAM" id="Coils"/>
    </source>
</evidence>
<feature type="compositionally biased region" description="Polar residues" evidence="5">
    <location>
        <begin position="188"/>
        <end position="205"/>
    </location>
</feature>
<dbReference type="PANTHER" id="PTHR46515">
    <property type="entry name" value="TATA ELEMENT MODULATORY FACTOR TMF1"/>
    <property type="match status" value="1"/>
</dbReference>
<evidence type="ECO:0000313" key="8">
    <source>
        <dbReference type="Proteomes" id="UP001310890"/>
    </source>
</evidence>
<evidence type="ECO:0000313" key="7">
    <source>
        <dbReference type="EMBL" id="KAK5114872.1"/>
    </source>
</evidence>
<evidence type="ECO:0000256" key="5">
    <source>
        <dbReference type="SAM" id="MobiDB-lite"/>
    </source>
</evidence>
<feature type="compositionally biased region" description="Basic and acidic residues" evidence="5">
    <location>
        <begin position="39"/>
        <end position="54"/>
    </location>
</feature>
<feature type="region of interest" description="Disordered" evidence="5">
    <location>
        <begin position="38"/>
        <end position="135"/>
    </location>
</feature>
<accession>A0AAN7YSC4</accession>
<dbReference type="Proteomes" id="UP001310890">
    <property type="component" value="Unassembled WGS sequence"/>
</dbReference>
<proteinExistence type="predicted"/>
<dbReference type="InterPro" id="IPR052602">
    <property type="entry name" value="Growth_transcription_reg"/>
</dbReference>
<feature type="region of interest" description="Disordered" evidence="5">
    <location>
        <begin position="184"/>
        <end position="205"/>
    </location>
</feature>
<comment type="caution">
    <text evidence="7">The sequence shown here is derived from an EMBL/GenBank/DDBJ whole genome shotgun (WGS) entry which is preliminary data.</text>
</comment>
<dbReference type="InterPro" id="IPR022091">
    <property type="entry name" value="TMF_TATA-bd"/>
</dbReference>
<feature type="compositionally biased region" description="Polar residues" evidence="5">
    <location>
        <begin position="57"/>
        <end position="67"/>
    </location>
</feature>
<feature type="compositionally biased region" description="Low complexity" evidence="5">
    <location>
        <begin position="652"/>
        <end position="664"/>
    </location>
</feature>
<feature type="compositionally biased region" description="Polar residues" evidence="5">
    <location>
        <begin position="711"/>
        <end position="727"/>
    </location>
</feature>
<dbReference type="Pfam" id="PF12329">
    <property type="entry name" value="TMF_DNA_bd"/>
    <property type="match status" value="1"/>
</dbReference>
<dbReference type="InterPro" id="IPR022092">
    <property type="entry name" value="TMF_DNA-bd"/>
</dbReference>
<feature type="compositionally biased region" description="Polar residues" evidence="5">
    <location>
        <begin position="748"/>
        <end position="758"/>
    </location>
</feature>
<name>A0AAN7YSC4_9PEZI</name>